<keyword evidence="2" id="KW-0813">Transport</keyword>
<dbReference type="CDD" id="cd17325">
    <property type="entry name" value="MFS_MdtG_SLC18_like"/>
    <property type="match status" value="1"/>
</dbReference>
<evidence type="ECO:0000256" key="3">
    <source>
        <dbReference type="ARBA" id="ARBA00022475"/>
    </source>
</evidence>
<evidence type="ECO:0000313" key="9">
    <source>
        <dbReference type="EMBL" id="RIW12420.1"/>
    </source>
</evidence>
<organism evidence="9 10">
    <name type="scientific">Algoriphagus lacus</name>
    <dbReference type="NCBI Taxonomy" id="2056311"/>
    <lineage>
        <taxon>Bacteria</taxon>
        <taxon>Pseudomonadati</taxon>
        <taxon>Bacteroidota</taxon>
        <taxon>Cytophagia</taxon>
        <taxon>Cytophagales</taxon>
        <taxon>Cyclobacteriaceae</taxon>
        <taxon>Algoriphagus</taxon>
    </lineage>
</organism>
<dbReference type="Pfam" id="PF07690">
    <property type="entry name" value="MFS_1"/>
    <property type="match status" value="2"/>
</dbReference>
<gene>
    <name evidence="9" type="ORF">D0X99_19185</name>
</gene>
<feature type="transmembrane region" description="Helical" evidence="7">
    <location>
        <begin position="330"/>
        <end position="346"/>
    </location>
</feature>
<feature type="transmembrane region" description="Helical" evidence="7">
    <location>
        <begin position="78"/>
        <end position="99"/>
    </location>
</feature>
<sequence length="385" mass="42012">MIGLERSIFPQFASEVFGLESKVAILSFIVAFGISKAAANYFSGKLANNLGRKNLLILGWIIALPVPLILAFTGSWNWVIASNILLGMSQGLTWSSTVVMKIDLVGEKDRGFAMGLNEFAGYFAVGVFAFLSGYLAQEFGIRPYPFLLGEIIALLGLLLTFLFVKDTRKHVEMEAGKHSETSMKGIFWETTFRNKTLSSITQAGLVNNLNDGMIWGLLPVLLVSLQFELDQVGLIAAIYPTVWGISQLFTGKMADIFPKKALLFWGMLIQGIAILILPLAAGYPLLIIISVSLGIGTAIVYPTFLAAIAEATHPRQRAESIGTFRLWRDLGYAVGAVLSGITADIFGIKSAIIFIGLITIASSLVIQGRMPKRIKFQEVNELEHT</sequence>
<proteinExistence type="predicted"/>
<keyword evidence="6 7" id="KW-0472">Membrane</keyword>
<dbReference type="EMBL" id="QXML01000014">
    <property type="protein sequence ID" value="RIW12420.1"/>
    <property type="molecule type" value="Genomic_DNA"/>
</dbReference>
<reference evidence="9 10" key="1">
    <citation type="submission" date="2018-09" db="EMBL/GenBank/DDBJ databases">
        <authorList>
            <person name="Wang X."/>
            <person name="Du Z."/>
        </authorList>
    </citation>
    <scope>NUCLEOTIDE SEQUENCE [LARGE SCALE GENOMIC DNA]</scope>
    <source>
        <strain evidence="9 10">N3</strain>
    </source>
</reference>
<dbReference type="OrthoDB" id="9810492at2"/>
<dbReference type="GO" id="GO:0022857">
    <property type="term" value="F:transmembrane transporter activity"/>
    <property type="evidence" value="ECO:0007669"/>
    <property type="project" value="InterPro"/>
</dbReference>
<feature type="transmembrane region" description="Helical" evidence="7">
    <location>
        <begin position="23"/>
        <end position="43"/>
    </location>
</feature>
<evidence type="ECO:0000256" key="7">
    <source>
        <dbReference type="SAM" id="Phobius"/>
    </source>
</evidence>
<protein>
    <submittedName>
        <fullName evidence="9">MFS transporter</fullName>
    </submittedName>
</protein>
<comment type="caution">
    <text evidence="9">The sequence shown here is derived from an EMBL/GenBank/DDBJ whole genome shotgun (WGS) entry which is preliminary data.</text>
</comment>
<dbReference type="PANTHER" id="PTHR23517:SF3">
    <property type="entry name" value="INTEGRAL MEMBRANE TRANSPORT PROTEIN"/>
    <property type="match status" value="1"/>
</dbReference>
<dbReference type="PANTHER" id="PTHR23517">
    <property type="entry name" value="RESISTANCE PROTEIN MDTM, PUTATIVE-RELATED-RELATED"/>
    <property type="match status" value="1"/>
</dbReference>
<feature type="transmembrane region" description="Helical" evidence="7">
    <location>
        <begin position="55"/>
        <end position="72"/>
    </location>
</feature>
<feature type="transmembrane region" description="Helical" evidence="7">
    <location>
        <begin position="143"/>
        <end position="164"/>
    </location>
</feature>
<feature type="transmembrane region" description="Helical" evidence="7">
    <location>
        <begin position="287"/>
        <end position="309"/>
    </location>
</feature>
<dbReference type="Gene3D" id="1.20.1250.20">
    <property type="entry name" value="MFS general substrate transporter like domains"/>
    <property type="match status" value="2"/>
</dbReference>
<feature type="transmembrane region" description="Helical" evidence="7">
    <location>
        <begin position="352"/>
        <end position="368"/>
    </location>
</feature>
<feature type="transmembrane region" description="Helical" evidence="7">
    <location>
        <begin position="119"/>
        <end position="137"/>
    </location>
</feature>
<evidence type="ECO:0000256" key="6">
    <source>
        <dbReference type="ARBA" id="ARBA00023136"/>
    </source>
</evidence>
<keyword evidence="5 7" id="KW-1133">Transmembrane helix</keyword>
<dbReference type="AlphaFoldDB" id="A0A418PLT9"/>
<accession>A0A418PLT9</accession>
<evidence type="ECO:0000256" key="5">
    <source>
        <dbReference type="ARBA" id="ARBA00022989"/>
    </source>
</evidence>
<feature type="transmembrane region" description="Helical" evidence="7">
    <location>
        <begin position="262"/>
        <end position="281"/>
    </location>
</feature>
<evidence type="ECO:0000313" key="10">
    <source>
        <dbReference type="Proteomes" id="UP000283522"/>
    </source>
</evidence>
<keyword evidence="4 7" id="KW-0812">Transmembrane</keyword>
<evidence type="ECO:0000259" key="8">
    <source>
        <dbReference type="PROSITE" id="PS50850"/>
    </source>
</evidence>
<name>A0A418PLT9_9BACT</name>
<evidence type="ECO:0000256" key="1">
    <source>
        <dbReference type="ARBA" id="ARBA00004651"/>
    </source>
</evidence>
<keyword evidence="3" id="KW-1003">Cell membrane</keyword>
<dbReference type="InterPro" id="IPR011701">
    <property type="entry name" value="MFS"/>
</dbReference>
<feature type="domain" description="Major facilitator superfamily (MFS) profile" evidence="8">
    <location>
        <begin position="1"/>
        <end position="374"/>
    </location>
</feature>
<comment type="subcellular location">
    <subcellularLocation>
        <location evidence="1">Cell membrane</location>
        <topology evidence="1">Multi-pass membrane protein</topology>
    </subcellularLocation>
</comment>
<dbReference type="Proteomes" id="UP000283522">
    <property type="component" value="Unassembled WGS sequence"/>
</dbReference>
<dbReference type="GO" id="GO:0005886">
    <property type="term" value="C:plasma membrane"/>
    <property type="evidence" value="ECO:0007669"/>
    <property type="project" value="UniProtKB-SubCell"/>
</dbReference>
<dbReference type="PROSITE" id="PS50850">
    <property type="entry name" value="MFS"/>
    <property type="match status" value="1"/>
</dbReference>
<evidence type="ECO:0000256" key="4">
    <source>
        <dbReference type="ARBA" id="ARBA00022692"/>
    </source>
</evidence>
<evidence type="ECO:0000256" key="2">
    <source>
        <dbReference type="ARBA" id="ARBA00022448"/>
    </source>
</evidence>
<dbReference type="InterPro" id="IPR050171">
    <property type="entry name" value="MFS_Transporters"/>
</dbReference>
<dbReference type="InterPro" id="IPR020846">
    <property type="entry name" value="MFS_dom"/>
</dbReference>
<dbReference type="InterPro" id="IPR036259">
    <property type="entry name" value="MFS_trans_sf"/>
</dbReference>
<dbReference type="SUPFAM" id="SSF103473">
    <property type="entry name" value="MFS general substrate transporter"/>
    <property type="match status" value="1"/>
</dbReference>
<keyword evidence="10" id="KW-1185">Reference proteome</keyword>